<dbReference type="RefSeq" id="WP_272134812.1">
    <property type="nucleotide sequence ID" value="NZ_JAQNDM010000002.1"/>
</dbReference>
<dbReference type="PROSITE" id="PS51257">
    <property type="entry name" value="PROKAR_LIPOPROTEIN"/>
    <property type="match status" value="1"/>
</dbReference>
<evidence type="ECO:0000313" key="2">
    <source>
        <dbReference type="Proteomes" id="UP001221838"/>
    </source>
</evidence>
<evidence type="ECO:0000313" key="1">
    <source>
        <dbReference type="EMBL" id="MDC0707579.1"/>
    </source>
</evidence>
<gene>
    <name evidence="1" type="ORF">POL68_03770</name>
</gene>
<dbReference type="Proteomes" id="UP001221838">
    <property type="component" value="Unassembled WGS sequence"/>
</dbReference>
<protein>
    <recommendedName>
        <fullName evidence="3">Lipoprotein</fullName>
    </recommendedName>
</protein>
<accession>A0ABT5D1N9</accession>
<keyword evidence="2" id="KW-1185">Reference proteome</keyword>
<comment type="caution">
    <text evidence="1">The sequence shown here is derived from an EMBL/GenBank/DDBJ whole genome shotgun (WGS) entry which is preliminary data.</text>
</comment>
<organism evidence="1 2">
    <name type="scientific">Stigmatella ashevillensis</name>
    <dbReference type="NCBI Taxonomy" id="2995309"/>
    <lineage>
        <taxon>Bacteria</taxon>
        <taxon>Pseudomonadati</taxon>
        <taxon>Myxococcota</taxon>
        <taxon>Myxococcia</taxon>
        <taxon>Myxococcales</taxon>
        <taxon>Cystobacterineae</taxon>
        <taxon>Archangiaceae</taxon>
        <taxon>Stigmatella</taxon>
    </lineage>
</organism>
<dbReference type="EMBL" id="JAQNDM010000002">
    <property type="protein sequence ID" value="MDC0707579.1"/>
    <property type="molecule type" value="Genomic_DNA"/>
</dbReference>
<proteinExistence type="predicted"/>
<reference evidence="1 2" key="1">
    <citation type="submission" date="2022-11" db="EMBL/GenBank/DDBJ databases">
        <title>Minimal conservation of predation-associated metabolite biosynthetic gene clusters underscores biosynthetic potential of Myxococcota including descriptions for ten novel species: Archangium lansinium sp. nov., Myxococcus landrumus sp. nov., Nannocystis bai.</title>
        <authorList>
            <person name="Ahearne A."/>
            <person name="Stevens C."/>
            <person name="Dowd S."/>
        </authorList>
    </citation>
    <scope>NUCLEOTIDE SEQUENCE [LARGE SCALE GENOMIC DNA]</scope>
    <source>
        <strain evidence="1 2">NCWAL01</strain>
    </source>
</reference>
<evidence type="ECO:0008006" key="3">
    <source>
        <dbReference type="Google" id="ProtNLM"/>
    </source>
</evidence>
<name>A0ABT5D1N9_9BACT</name>
<sequence length="227" mass="25518">MVRRIQGALVGVIAVVICAAMGGCATMRGQKTNERIARMVSEYDEGMSAAERVSTDSPDAAANIRVPYQQVRHCREDHPSEVRDYPDVEVQTYRGTKTIKQMADECAEMEKKIRAQHYRGCGERRIYLTSNVDGTGAWTRPTLQAQDDDYIPKPCDKIDKAAPPPPGKDFESAHAGIQGICGPTARIYYPKEWQHRTNALRVAVQRQASVTCQVVDETRPKWWMESF</sequence>